<name>A0A423V156_STRGL</name>
<organism evidence="1 2">
    <name type="scientific">Streptomyces globisporus</name>
    <dbReference type="NCBI Taxonomy" id="1908"/>
    <lineage>
        <taxon>Bacteria</taxon>
        <taxon>Bacillati</taxon>
        <taxon>Actinomycetota</taxon>
        <taxon>Actinomycetes</taxon>
        <taxon>Kitasatosporales</taxon>
        <taxon>Streptomycetaceae</taxon>
        <taxon>Streptomyces</taxon>
    </lineage>
</organism>
<dbReference type="Proteomes" id="UP000285596">
    <property type="component" value="Unassembled WGS sequence"/>
</dbReference>
<reference evidence="1 2" key="1">
    <citation type="submission" date="2018-08" db="EMBL/GenBank/DDBJ databases">
        <title>Streptomyces globisporus 1912-4Crt, whole genome shotgun sequence.</title>
        <authorList>
            <person name="Matselyukh B."/>
        </authorList>
    </citation>
    <scope>NUCLEOTIDE SEQUENCE [LARGE SCALE GENOMIC DNA]</scope>
    <source>
        <strain evidence="1 2">1912-4Crt</strain>
    </source>
</reference>
<evidence type="ECO:0000313" key="2">
    <source>
        <dbReference type="Proteomes" id="UP000285596"/>
    </source>
</evidence>
<dbReference type="RefSeq" id="WP_118903195.1">
    <property type="nucleotide sequence ID" value="NZ_QWFA01000050.1"/>
</dbReference>
<gene>
    <name evidence="1" type="ORF">D3105_11985</name>
</gene>
<evidence type="ECO:0000313" key="1">
    <source>
        <dbReference type="EMBL" id="ROV68342.1"/>
    </source>
</evidence>
<comment type="caution">
    <text evidence="1">The sequence shown here is derived from an EMBL/GenBank/DDBJ whole genome shotgun (WGS) entry which is preliminary data.</text>
</comment>
<sequence>MREYAEAAVDLNRDVKDELDRAMWKAAKDIIEDLAKPKDLKSALGAATSLLGSGAGLLLSFDVKTVLNLDTGKLNGSSPNTPASWTA</sequence>
<accession>A0A423V156</accession>
<protein>
    <submittedName>
        <fullName evidence="1">Uncharacterized protein</fullName>
    </submittedName>
</protein>
<proteinExistence type="predicted"/>
<dbReference type="EMBL" id="QWFA01000050">
    <property type="protein sequence ID" value="ROV68342.1"/>
    <property type="molecule type" value="Genomic_DNA"/>
</dbReference>
<dbReference type="AlphaFoldDB" id="A0A423V156"/>